<dbReference type="OrthoDB" id="1933597at2759"/>
<gene>
    <name evidence="1" type="ORF">F0562_022263</name>
</gene>
<proteinExistence type="predicted"/>
<evidence type="ECO:0000313" key="2">
    <source>
        <dbReference type="Proteomes" id="UP000325577"/>
    </source>
</evidence>
<dbReference type="Proteomes" id="UP000325577">
    <property type="component" value="Linkage Group LG11"/>
</dbReference>
<evidence type="ECO:0000313" key="1">
    <source>
        <dbReference type="EMBL" id="KAA8544251.1"/>
    </source>
</evidence>
<name>A0A5J5BSQ1_9ASTE</name>
<evidence type="ECO:0008006" key="3">
    <source>
        <dbReference type="Google" id="ProtNLM"/>
    </source>
</evidence>
<protein>
    <recommendedName>
        <fullName evidence="3">Retrotransposon gag domain-containing protein</fullName>
    </recommendedName>
</protein>
<dbReference type="AlphaFoldDB" id="A0A5J5BSQ1"/>
<keyword evidence="2" id="KW-1185">Reference proteome</keyword>
<sequence>MLKEGLHVRFGPTEFEDFFGDLTKLRQSSRVHDYQTQFEKLLSRAGRLTPAQHVGCFISGLKESIRIEVQASQPLNLLTVVGLARLYEAKLTTANKCPVPLVEILASTHNFLKEYVATKLGLVLDNSGQLDVKMASGERLSSQGKCEGVELYLQGVLIAVDCYLLPLEGYKVMLGA</sequence>
<organism evidence="1 2">
    <name type="scientific">Nyssa sinensis</name>
    <dbReference type="NCBI Taxonomy" id="561372"/>
    <lineage>
        <taxon>Eukaryota</taxon>
        <taxon>Viridiplantae</taxon>
        <taxon>Streptophyta</taxon>
        <taxon>Embryophyta</taxon>
        <taxon>Tracheophyta</taxon>
        <taxon>Spermatophyta</taxon>
        <taxon>Magnoliopsida</taxon>
        <taxon>eudicotyledons</taxon>
        <taxon>Gunneridae</taxon>
        <taxon>Pentapetalae</taxon>
        <taxon>asterids</taxon>
        <taxon>Cornales</taxon>
        <taxon>Nyssaceae</taxon>
        <taxon>Nyssa</taxon>
    </lineage>
</organism>
<reference evidence="1 2" key="1">
    <citation type="submission" date="2019-09" db="EMBL/GenBank/DDBJ databases">
        <title>A chromosome-level genome assembly of the Chinese tupelo Nyssa sinensis.</title>
        <authorList>
            <person name="Yang X."/>
            <person name="Kang M."/>
            <person name="Yang Y."/>
            <person name="Xiong H."/>
            <person name="Wang M."/>
            <person name="Zhang Z."/>
            <person name="Wang Z."/>
            <person name="Wu H."/>
            <person name="Ma T."/>
            <person name="Liu J."/>
            <person name="Xi Z."/>
        </authorList>
    </citation>
    <scope>NUCLEOTIDE SEQUENCE [LARGE SCALE GENOMIC DNA]</scope>
    <source>
        <strain evidence="1">J267</strain>
        <tissue evidence="1">Leaf</tissue>
    </source>
</reference>
<accession>A0A5J5BSQ1</accession>
<dbReference type="EMBL" id="CM018034">
    <property type="protein sequence ID" value="KAA8544251.1"/>
    <property type="molecule type" value="Genomic_DNA"/>
</dbReference>
<dbReference type="CDD" id="cd00303">
    <property type="entry name" value="retropepsin_like"/>
    <property type="match status" value="1"/>
</dbReference>